<name>A0ABW7PLE3_9ACTN</name>
<evidence type="ECO:0000313" key="3">
    <source>
        <dbReference type="Proteomes" id="UP001610631"/>
    </source>
</evidence>
<gene>
    <name evidence="2" type="ORF">WDV06_29695</name>
</gene>
<dbReference type="EMBL" id="JBBDHD010000115">
    <property type="protein sequence ID" value="MFH7599239.1"/>
    <property type="molecule type" value="Genomic_DNA"/>
</dbReference>
<protein>
    <recommendedName>
        <fullName evidence="4">Sensor domain-containing protein</fullName>
    </recommendedName>
</protein>
<organism evidence="2 3">
    <name type="scientific">Streptomyces racemochromogenes</name>
    <dbReference type="NCBI Taxonomy" id="67353"/>
    <lineage>
        <taxon>Bacteria</taxon>
        <taxon>Bacillati</taxon>
        <taxon>Actinomycetota</taxon>
        <taxon>Actinomycetes</taxon>
        <taxon>Kitasatosporales</taxon>
        <taxon>Streptomycetaceae</taxon>
        <taxon>Streptomyces</taxon>
    </lineage>
</organism>
<dbReference type="Proteomes" id="UP001610631">
    <property type="component" value="Unassembled WGS sequence"/>
</dbReference>
<proteinExistence type="predicted"/>
<keyword evidence="3" id="KW-1185">Reference proteome</keyword>
<reference evidence="2 3" key="1">
    <citation type="submission" date="2024-03" db="EMBL/GenBank/DDBJ databases">
        <title>Whole genome sequencing of Streptomyces racemochromogenes, to identify antimicrobial biosynthetic gene clusters.</title>
        <authorList>
            <person name="Suryawanshi P."/>
            <person name="Krishnaraj P.U."/>
            <person name="Arun Y.P."/>
            <person name="Suryawanshi M.P."/>
            <person name="Rakshit O."/>
        </authorList>
    </citation>
    <scope>NUCLEOTIDE SEQUENCE [LARGE SCALE GENOMIC DNA]</scope>
    <source>
        <strain evidence="2 3">AUDT626</strain>
    </source>
</reference>
<dbReference type="PROSITE" id="PS51257">
    <property type="entry name" value="PROKAR_LIPOPROTEIN"/>
    <property type="match status" value="1"/>
</dbReference>
<dbReference type="RefSeq" id="WP_395512891.1">
    <property type="nucleotide sequence ID" value="NZ_JBBDHD010000115.1"/>
</dbReference>
<accession>A0ABW7PLE3</accession>
<sequence length="234" mass="23014">MTHSGIRNLAGAVLLVAVAGCASTGEPRPSAPAAPPAPLSAAELRTHLLPAVLPGGWTSRAEPADSGPKASATSVPPASCGGLLDGQSVVDASTTAASANATAMFGGGRSAGNGVIPGMEKLYAFPGDGARRAMEDIRALVGRCPSVELPHTAGETADFALADGPRLGDESLVVQARVMPGGTERADATVVRVGSALVVLSSVLTLAPAEAGTVAGFMPAAVAQLASDHPEPVG</sequence>
<feature type="region of interest" description="Disordered" evidence="1">
    <location>
        <begin position="54"/>
        <end position="78"/>
    </location>
</feature>
<comment type="caution">
    <text evidence="2">The sequence shown here is derived from an EMBL/GenBank/DDBJ whole genome shotgun (WGS) entry which is preliminary data.</text>
</comment>
<evidence type="ECO:0000313" key="2">
    <source>
        <dbReference type="EMBL" id="MFH7599239.1"/>
    </source>
</evidence>
<evidence type="ECO:0000256" key="1">
    <source>
        <dbReference type="SAM" id="MobiDB-lite"/>
    </source>
</evidence>
<evidence type="ECO:0008006" key="4">
    <source>
        <dbReference type="Google" id="ProtNLM"/>
    </source>
</evidence>